<evidence type="ECO:0000256" key="1">
    <source>
        <dbReference type="SAM" id="MobiDB-lite"/>
    </source>
</evidence>
<comment type="caution">
    <text evidence="3">The sequence shown here is derived from an EMBL/GenBank/DDBJ whole genome shotgun (WGS) entry which is preliminary data.</text>
</comment>
<name>A0A5C6B290_9BACT</name>
<keyword evidence="2" id="KW-0812">Transmembrane</keyword>
<reference evidence="3 4" key="1">
    <citation type="submission" date="2019-02" db="EMBL/GenBank/DDBJ databases">
        <title>Deep-cultivation of Planctomycetes and their phenomic and genomic characterization uncovers novel biology.</title>
        <authorList>
            <person name="Wiegand S."/>
            <person name="Jogler M."/>
            <person name="Boedeker C."/>
            <person name="Pinto D."/>
            <person name="Vollmers J."/>
            <person name="Rivas-Marin E."/>
            <person name="Kohn T."/>
            <person name="Peeters S.H."/>
            <person name="Heuer A."/>
            <person name="Rast P."/>
            <person name="Oberbeckmann S."/>
            <person name="Bunk B."/>
            <person name="Jeske O."/>
            <person name="Meyerdierks A."/>
            <person name="Storesund J.E."/>
            <person name="Kallscheuer N."/>
            <person name="Luecker S."/>
            <person name="Lage O.M."/>
            <person name="Pohl T."/>
            <person name="Merkel B.J."/>
            <person name="Hornburger P."/>
            <person name="Mueller R.-W."/>
            <person name="Bruemmer F."/>
            <person name="Labrenz M."/>
            <person name="Spormann A.M."/>
            <person name="Op Den Camp H."/>
            <person name="Overmann J."/>
            <person name="Amann R."/>
            <person name="Jetten M.S.M."/>
            <person name="Mascher T."/>
            <person name="Medema M.H."/>
            <person name="Devos D.P."/>
            <person name="Kaster A.-K."/>
            <person name="Ovreas L."/>
            <person name="Rohde M."/>
            <person name="Galperin M.Y."/>
            <person name="Jogler C."/>
        </authorList>
    </citation>
    <scope>NUCLEOTIDE SEQUENCE [LARGE SCALE GENOMIC DNA]</scope>
    <source>
        <strain evidence="3 4">Pla52n</strain>
    </source>
</reference>
<dbReference type="AlphaFoldDB" id="A0A5C6B290"/>
<feature type="region of interest" description="Disordered" evidence="1">
    <location>
        <begin position="44"/>
        <end position="78"/>
    </location>
</feature>
<keyword evidence="2" id="KW-1133">Transmembrane helix</keyword>
<evidence type="ECO:0000313" key="3">
    <source>
        <dbReference type="EMBL" id="TWU06253.1"/>
    </source>
</evidence>
<dbReference type="EMBL" id="SJPN01000002">
    <property type="protein sequence ID" value="TWU06253.1"/>
    <property type="molecule type" value="Genomic_DNA"/>
</dbReference>
<dbReference type="Proteomes" id="UP000320176">
    <property type="component" value="Unassembled WGS sequence"/>
</dbReference>
<dbReference type="RefSeq" id="WP_146519358.1">
    <property type="nucleotide sequence ID" value="NZ_CP151726.1"/>
</dbReference>
<keyword evidence="2" id="KW-0472">Membrane</keyword>
<organism evidence="3 4">
    <name type="scientific">Stieleria varia</name>
    <dbReference type="NCBI Taxonomy" id="2528005"/>
    <lineage>
        <taxon>Bacteria</taxon>
        <taxon>Pseudomonadati</taxon>
        <taxon>Planctomycetota</taxon>
        <taxon>Planctomycetia</taxon>
        <taxon>Pirellulales</taxon>
        <taxon>Pirellulaceae</taxon>
        <taxon>Stieleria</taxon>
    </lineage>
</organism>
<evidence type="ECO:0000256" key="2">
    <source>
        <dbReference type="SAM" id="Phobius"/>
    </source>
</evidence>
<feature type="compositionally biased region" description="Low complexity" evidence="1">
    <location>
        <begin position="44"/>
        <end position="57"/>
    </location>
</feature>
<gene>
    <name evidence="3" type="ORF">Pla52n_19740</name>
</gene>
<feature type="transmembrane region" description="Helical" evidence="2">
    <location>
        <begin position="14"/>
        <end position="36"/>
    </location>
</feature>
<accession>A0A5C6B290</accession>
<feature type="compositionally biased region" description="Pro residues" evidence="1">
    <location>
        <begin position="58"/>
        <end position="68"/>
    </location>
</feature>
<keyword evidence="4" id="KW-1185">Reference proteome</keyword>
<dbReference type="OrthoDB" id="289308at2"/>
<protein>
    <submittedName>
        <fullName evidence="3">Uncharacterized protein</fullName>
    </submittedName>
</protein>
<proteinExistence type="predicted"/>
<sequence length="236" mass="25919">MPATQPNRHSRRRIAILASIGVHVVLAIGLLCWYVPSRSENSASAATQSAASDTSRPAPRPAPPPVLEPSPVEQPIDPTQIQDSLNDKIESVAKLPDERKLSQLDANLKRLEAIASDESVSEVTSTIAQSLGLDTQMYVEKEANAGGSFDPETAQLDDVTREKNERGDWMYESVLVDAEGRKMTVPMTASEGQTLYETFETMKRFPMARGIYRSVVMPMIQKMLQTPDEISTSDGE</sequence>
<evidence type="ECO:0000313" key="4">
    <source>
        <dbReference type="Proteomes" id="UP000320176"/>
    </source>
</evidence>